<evidence type="ECO:0008006" key="4">
    <source>
        <dbReference type="Google" id="ProtNLM"/>
    </source>
</evidence>
<gene>
    <name evidence="2" type="ORF">BLA60_15725</name>
</gene>
<feature type="compositionally biased region" description="Basic and acidic residues" evidence="1">
    <location>
        <begin position="59"/>
        <end position="81"/>
    </location>
</feature>
<dbReference type="Proteomes" id="UP000185696">
    <property type="component" value="Unassembled WGS sequence"/>
</dbReference>
<protein>
    <recommendedName>
        <fullName evidence="4">Homeodomain-like domain-containing protein</fullName>
    </recommendedName>
</protein>
<proteinExistence type="predicted"/>
<name>A0A7Z0WQI1_9PSEU</name>
<evidence type="ECO:0000256" key="1">
    <source>
        <dbReference type="SAM" id="MobiDB-lite"/>
    </source>
</evidence>
<dbReference type="OrthoDB" id="3701787at2"/>
<evidence type="ECO:0000313" key="3">
    <source>
        <dbReference type="Proteomes" id="UP000185696"/>
    </source>
</evidence>
<feature type="region of interest" description="Disordered" evidence="1">
    <location>
        <begin position="1"/>
        <end position="21"/>
    </location>
</feature>
<evidence type="ECO:0000313" key="2">
    <source>
        <dbReference type="EMBL" id="OLF10621.1"/>
    </source>
</evidence>
<dbReference type="EMBL" id="MSIF01000006">
    <property type="protein sequence ID" value="OLF10621.1"/>
    <property type="molecule type" value="Genomic_DNA"/>
</dbReference>
<dbReference type="RefSeq" id="WP_075133610.1">
    <property type="nucleotide sequence ID" value="NZ_MSIF01000006.1"/>
</dbReference>
<sequence>MPESAVQVSGNATGGQPSSLADRKAVAARIVGAHPHWSDRRIATAAGLSAATVARIRLRRAEPDPPDRLGHDGRTRPVNARERRRHARSLLLDEPTLSLREVARRAGLSPETVRSVRSQLHRGEPAPAPEPGPDPTAVLAQLRGDPRLRFSESGRELLRLLDLHTMPARRWAASANTVPPHCRDAAARVARECARAWHTFAERLERTTATEAS</sequence>
<organism evidence="2 3">
    <name type="scientific">Actinophytocola xinjiangensis</name>
    <dbReference type="NCBI Taxonomy" id="485602"/>
    <lineage>
        <taxon>Bacteria</taxon>
        <taxon>Bacillati</taxon>
        <taxon>Actinomycetota</taxon>
        <taxon>Actinomycetes</taxon>
        <taxon>Pseudonocardiales</taxon>
        <taxon>Pseudonocardiaceae</taxon>
    </lineage>
</organism>
<keyword evidence="3" id="KW-1185">Reference proteome</keyword>
<accession>A0A7Z0WQI1</accession>
<feature type="region of interest" description="Disordered" evidence="1">
    <location>
        <begin position="59"/>
        <end position="86"/>
    </location>
</feature>
<feature type="region of interest" description="Disordered" evidence="1">
    <location>
        <begin position="103"/>
        <end position="136"/>
    </location>
</feature>
<feature type="compositionally biased region" description="Polar residues" evidence="1">
    <location>
        <begin position="1"/>
        <end position="19"/>
    </location>
</feature>
<dbReference type="AlphaFoldDB" id="A0A7Z0WQI1"/>
<comment type="caution">
    <text evidence="2">The sequence shown here is derived from an EMBL/GenBank/DDBJ whole genome shotgun (WGS) entry which is preliminary data.</text>
</comment>
<reference evidence="2 3" key="1">
    <citation type="submission" date="2016-12" db="EMBL/GenBank/DDBJ databases">
        <title>The draft genome sequence of Actinophytocola xinjiangensis.</title>
        <authorList>
            <person name="Wang W."/>
            <person name="Yuan L."/>
        </authorList>
    </citation>
    <scope>NUCLEOTIDE SEQUENCE [LARGE SCALE GENOMIC DNA]</scope>
    <source>
        <strain evidence="2 3">CGMCC 4.4663</strain>
    </source>
</reference>